<accession>A0A918PYP1</accession>
<feature type="region of interest" description="Disordered" evidence="1">
    <location>
        <begin position="1"/>
        <end position="50"/>
    </location>
</feature>
<evidence type="ECO:0000313" key="2">
    <source>
        <dbReference type="EMBL" id="GGZ27778.1"/>
    </source>
</evidence>
<sequence length="50" mass="5898">MNDPYREIFKAETPSKNDKRTFNNNYSPKKDPLPSSYLAKPRKNSPKKRV</sequence>
<evidence type="ECO:0000313" key="3">
    <source>
        <dbReference type="Proteomes" id="UP000619457"/>
    </source>
</evidence>
<gene>
    <name evidence="2" type="ORF">GCM10007049_20790</name>
</gene>
<protein>
    <submittedName>
        <fullName evidence="2">Uncharacterized protein</fullName>
    </submittedName>
</protein>
<dbReference type="AlphaFoldDB" id="A0A918PYP1"/>
<keyword evidence="3" id="KW-1185">Reference proteome</keyword>
<reference evidence="2" key="2">
    <citation type="submission" date="2020-09" db="EMBL/GenBank/DDBJ databases">
        <authorList>
            <person name="Sun Q."/>
            <person name="Kim S."/>
        </authorList>
    </citation>
    <scope>NUCLEOTIDE SEQUENCE</scope>
    <source>
        <strain evidence="2">KCTC 12368</strain>
    </source>
</reference>
<dbReference type="Proteomes" id="UP000619457">
    <property type="component" value="Unassembled WGS sequence"/>
</dbReference>
<organism evidence="2 3">
    <name type="scientific">Echinicola pacifica</name>
    <dbReference type="NCBI Taxonomy" id="346377"/>
    <lineage>
        <taxon>Bacteria</taxon>
        <taxon>Pseudomonadati</taxon>
        <taxon>Bacteroidota</taxon>
        <taxon>Cytophagia</taxon>
        <taxon>Cytophagales</taxon>
        <taxon>Cyclobacteriaceae</taxon>
        <taxon>Echinicola</taxon>
    </lineage>
</organism>
<comment type="caution">
    <text evidence="2">The sequence shown here is derived from an EMBL/GenBank/DDBJ whole genome shotgun (WGS) entry which is preliminary data.</text>
</comment>
<proteinExistence type="predicted"/>
<evidence type="ECO:0000256" key="1">
    <source>
        <dbReference type="SAM" id="MobiDB-lite"/>
    </source>
</evidence>
<name>A0A918PYP1_9BACT</name>
<feature type="compositionally biased region" description="Basic and acidic residues" evidence="1">
    <location>
        <begin position="1"/>
        <end position="21"/>
    </location>
</feature>
<reference evidence="2" key="1">
    <citation type="journal article" date="2014" name="Int. J. Syst. Evol. Microbiol.">
        <title>Complete genome sequence of Corynebacterium casei LMG S-19264T (=DSM 44701T), isolated from a smear-ripened cheese.</title>
        <authorList>
            <consortium name="US DOE Joint Genome Institute (JGI-PGF)"/>
            <person name="Walter F."/>
            <person name="Albersmeier A."/>
            <person name="Kalinowski J."/>
            <person name="Ruckert C."/>
        </authorList>
    </citation>
    <scope>NUCLEOTIDE SEQUENCE</scope>
    <source>
        <strain evidence="2">KCTC 12368</strain>
    </source>
</reference>
<dbReference type="EMBL" id="BMWX01000003">
    <property type="protein sequence ID" value="GGZ27778.1"/>
    <property type="molecule type" value="Genomic_DNA"/>
</dbReference>
<feature type="compositionally biased region" description="Basic residues" evidence="1">
    <location>
        <begin position="40"/>
        <end position="50"/>
    </location>
</feature>